<evidence type="ECO:0000313" key="4">
    <source>
        <dbReference type="EMBL" id="KAH9841331.1"/>
    </source>
</evidence>
<dbReference type="RefSeq" id="XP_047782630.1">
    <property type="nucleotide sequence ID" value="XM_047921375.1"/>
</dbReference>
<gene>
    <name evidence="4" type="ORF">C8Q71DRAFT_720559</name>
</gene>
<evidence type="ECO:0000256" key="3">
    <source>
        <dbReference type="SAM" id="MobiDB-lite"/>
    </source>
</evidence>
<feature type="region of interest" description="Disordered" evidence="3">
    <location>
        <begin position="703"/>
        <end position="736"/>
    </location>
</feature>
<keyword evidence="5" id="KW-1185">Reference proteome</keyword>
<keyword evidence="2" id="KW-0175">Coiled coil</keyword>
<name>A0ABQ8KTB0_9APHY</name>
<dbReference type="CDD" id="cd00303">
    <property type="entry name" value="retropepsin_like"/>
    <property type="match status" value="1"/>
</dbReference>
<feature type="region of interest" description="Disordered" evidence="3">
    <location>
        <begin position="1"/>
        <end position="20"/>
    </location>
</feature>
<comment type="caution">
    <text evidence="4">The sequence shown here is derived from an EMBL/GenBank/DDBJ whole genome shotgun (WGS) entry which is preliminary data.</text>
</comment>
<accession>A0ABQ8KTB0</accession>
<proteinExistence type="predicted"/>
<dbReference type="Gene3D" id="2.40.70.10">
    <property type="entry name" value="Acid Proteases"/>
    <property type="match status" value="1"/>
</dbReference>
<evidence type="ECO:0008006" key="6">
    <source>
        <dbReference type="Google" id="ProtNLM"/>
    </source>
</evidence>
<keyword evidence="1" id="KW-0507">mRNA processing</keyword>
<protein>
    <recommendedName>
        <fullName evidence="6">CCHC-type domain-containing protein</fullName>
    </recommendedName>
</protein>
<dbReference type="SUPFAM" id="SSF57756">
    <property type="entry name" value="Retrovirus zinc finger-like domains"/>
    <property type="match status" value="1"/>
</dbReference>
<dbReference type="InterPro" id="IPR036875">
    <property type="entry name" value="Znf_CCHC_sf"/>
</dbReference>
<dbReference type="Proteomes" id="UP000814176">
    <property type="component" value="Unassembled WGS sequence"/>
</dbReference>
<sequence>MAESTNRRMPLRGERSAPKFDGTPRALARYFSELQELFAYAGVVDDVKKVESVKRYLSADDAEIWDTVSEKGADRYDKFKEAVMKLYPGSDGASKYMAEDLDTISKESRAAGTRTRGEEAAYYRKFLPAAMFLDKKGTVSRKEVCMKYLSGFDDETKGSIQRRAEVMFPEKDPWEGFELTDLHDAAQRCLTAVGYGASPSSATGTAGTTSVGATTPIKTEPTYEVMTRAFVLVLQQYHQGNGGGSLPVNVASRTSFRAYPAPFAGPSANFGGTGGWAPRAGGTGTYGNSGPPTGGTGFRQSICNFCGVMEHFLRECPEVERYAKDGRIQFDAMRKIILPNGHYPGRYLGGSTMKENIDNWHAAEGLNKGGGNVQDGGNTSRDAPPHLSAHLVELVEGFSVASAVSVGDDTEREAKELEEKAEVLAAEAAKLRGARKVRFEDKVAGGGSVKASTMKGSAGKPPGIPAKSVLPEPAKTGGKARGDPQYKYTTKLNAERDLMRKADELVDRMLKGGDRPMWDELGEVSIDFRKAMNERTRTYRVPLQSGMVAEGKEEASETSLLVGAGRNIANFECWDSLNLRTVGPTVNGVARLECVLDTGSQVVLIWRDVWERLGGSLRVDDGVLMEMANKSQIRTVGKAVGVRFVFDEDVEVFLNAQIVDIAPFEVLLSRPFFAATSCETKDHPNGRMEVILTDPKTKRRVMIQTYERKPRQPDEGGEGSAGSEGKKTDGGEKEGF</sequence>
<organism evidence="4 5">
    <name type="scientific">Rhodofomes roseus</name>
    <dbReference type="NCBI Taxonomy" id="34475"/>
    <lineage>
        <taxon>Eukaryota</taxon>
        <taxon>Fungi</taxon>
        <taxon>Dikarya</taxon>
        <taxon>Basidiomycota</taxon>
        <taxon>Agaricomycotina</taxon>
        <taxon>Agaricomycetes</taxon>
        <taxon>Polyporales</taxon>
        <taxon>Rhodofomes</taxon>
    </lineage>
</organism>
<feature type="region of interest" description="Disordered" evidence="3">
    <location>
        <begin position="447"/>
        <end position="485"/>
    </location>
</feature>
<evidence type="ECO:0000313" key="5">
    <source>
        <dbReference type="Proteomes" id="UP000814176"/>
    </source>
</evidence>
<dbReference type="GeneID" id="72002107"/>
<dbReference type="EMBL" id="JADCUA010000003">
    <property type="protein sequence ID" value="KAH9841331.1"/>
    <property type="molecule type" value="Genomic_DNA"/>
</dbReference>
<evidence type="ECO:0000256" key="1">
    <source>
        <dbReference type="ARBA" id="ARBA00022664"/>
    </source>
</evidence>
<feature type="compositionally biased region" description="Basic and acidic residues" evidence="3">
    <location>
        <begin position="724"/>
        <end position="736"/>
    </location>
</feature>
<feature type="coiled-coil region" evidence="2">
    <location>
        <begin position="407"/>
        <end position="434"/>
    </location>
</feature>
<dbReference type="InterPro" id="IPR021109">
    <property type="entry name" value="Peptidase_aspartic_dom_sf"/>
</dbReference>
<reference evidence="4 5" key="1">
    <citation type="journal article" date="2021" name="Environ. Microbiol.">
        <title>Gene family expansions and transcriptome signatures uncover fungal adaptations to wood decay.</title>
        <authorList>
            <person name="Hage H."/>
            <person name="Miyauchi S."/>
            <person name="Viragh M."/>
            <person name="Drula E."/>
            <person name="Min B."/>
            <person name="Chaduli D."/>
            <person name="Navarro D."/>
            <person name="Favel A."/>
            <person name="Norest M."/>
            <person name="Lesage-Meessen L."/>
            <person name="Balint B."/>
            <person name="Merenyi Z."/>
            <person name="de Eugenio L."/>
            <person name="Morin E."/>
            <person name="Martinez A.T."/>
            <person name="Baldrian P."/>
            <person name="Stursova M."/>
            <person name="Martinez M.J."/>
            <person name="Novotny C."/>
            <person name="Magnuson J.K."/>
            <person name="Spatafora J.W."/>
            <person name="Maurice S."/>
            <person name="Pangilinan J."/>
            <person name="Andreopoulos W."/>
            <person name="LaButti K."/>
            <person name="Hundley H."/>
            <person name="Na H."/>
            <person name="Kuo A."/>
            <person name="Barry K."/>
            <person name="Lipzen A."/>
            <person name="Henrissat B."/>
            <person name="Riley R."/>
            <person name="Ahrendt S."/>
            <person name="Nagy L.G."/>
            <person name="Grigoriev I.V."/>
            <person name="Martin F."/>
            <person name="Rosso M.N."/>
        </authorList>
    </citation>
    <scope>NUCLEOTIDE SEQUENCE [LARGE SCALE GENOMIC DNA]</scope>
    <source>
        <strain evidence="4 5">CIRM-BRFM 1785</strain>
    </source>
</reference>
<evidence type="ECO:0000256" key="2">
    <source>
        <dbReference type="SAM" id="Coils"/>
    </source>
</evidence>